<evidence type="ECO:0000256" key="3">
    <source>
        <dbReference type="ARBA" id="ARBA00022741"/>
    </source>
</evidence>
<dbReference type="AlphaFoldDB" id="A0A0R0AY64"/>
<dbReference type="InterPro" id="IPR003439">
    <property type="entry name" value="ABC_transporter-like_ATP-bd"/>
</dbReference>
<dbReference type="InterPro" id="IPR017871">
    <property type="entry name" value="ABC_transporter-like_CS"/>
</dbReference>
<comment type="caution">
    <text evidence="6">The sequence shown here is derived from an EMBL/GenBank/DDBJ whole genome shotgun (WGS) entry which is preliminary data.</text>
</comment>
<keyword evidence="4" id="KW-0067">ATP-binding</keyword>
<comment type="similarity">
    <text evidence="1">Belongs to the ABC transporter superfamily.</text>
</comment>
<protein>
    <recommendedName>
        <fullName evidence="5">ABC transporter domain-containing protein</fullName>
    </recommendedName>
</protein>
<dbReference type="GO" id="GO:0005524">
    <property type="term" value="F:ATP binding"/>
    <property type="evidence" value="ECO:0007669"/>
    <property type="project" value="UniProtKB-KW"/>
</dbReference>
<accession>A0A0R0AY64</accession>
<dbReference type="GO" id="GO:0016887">
    <property type="term" value="F:ATP hydrolysis activity"/>
    <property type="evidence" value="ECO:0007669"/>
    <property type="project" value="InterPro"/>
</dbReference>
<sequence>MTAAMIQTVGLSHAYSENAGVWDLDLAVPSGAIYAFLGPNGAGKTTTIRLLLGLLRATRGQVLIDGAPRSEDPRAVPHIGSMVEGPSLYPHLSGRENLRITALLLGCARSQIDDALRTVGLLDAAERLVKHYSLGMRQRLGLALALLGRPRLLVLDEPSNGLDPPGMADMRSLMRTLVREQGMTIFLSSHLLDDVEKVATHVGLLHQGRLLAQGELETLRARQLRVECGDLARATALLAQAGRAVKQADGVLLVDAPAEEAAAINRELVLAGIDVHALGARHDSLERFFALATGEGQAA</sequence>
<dbReference type="Pfam" id="PF00005">
    <property type="entry name" value="ABC_tran"/>
    <property type="match status" value="1"/>
</dbReference>
<dbReference type="SMART" id="SM00382">
    <property type="entry name" value="AAA"/>
    <property type="match status" value="1"/>
</dbReference>
<dbReference type="PANTHER" id="PTHR43335">
    <property type="entry name" value="ABC TRANSPORTER, ATP-BINDING PROTEIN"/>
    <property type="match status" value="1"/>
</dbReference>
<dbReference type="PROSITE" id="PS50893">
    <property type="entry name" value="ABC_TRANSPORTER_2"/>
    <property type="match status" value="1"/>
</dbReference>
<evidence type="ECO:0000313" key="6">
    <source>
        <dbReference type="EMBL" id="KRG46353.1"/>
    </source>
</evidence>
<gene>
    <name evidence="6" type="ORF">ARC20_05735</name>
</gene>
<proteinExistence type="inferred from homology"/>
<dbReference type="PROSITE" id="PS00211">
    <property type="entry name" value="ABC_TRANSPORTER_1"/>
    <property type="match status" value="1"/>
</dbReference>
<dbReference type="Gene3D" id="3.40.50.300">
    <property type="entry name" value="P-loop containing nucleotide triphosphate hydrolases"/>
    <property type="match status" value="1"/>
</dbReference>
<dbReference type="EMBL" id="LLXU01000056">
    <property type="protein sequence ID" value="KRG46353.1"/>
    <property type="molecule type" value="Genomic_DNA"/>
</dbReference>
<organism evidence="6 7">
    <name type="scientific">Stenotrophomonas panacihumi</name>
    <dbReference type="NCBI Taxonomy" id="676599"/>
    <lineage>
        <taxon>Bacteria</taxon>
        <taxon>Pseudomonadati</taxon>
        <taxon>Pseudomonadota</taxon>
        <taxon>Gammaproteobacteria</taxon>
        <taxon>Lysobacterales</taxon>
        <taxon>Lysobacteraceae</taxon>
        <taxon>Stenotrophomonas</taxon>
    </lineage>
</organism>
<evidence type="ECO:0000313" key="7">
    <source>
        <dbReference type="Proteomes" id="UP000051802"/>
    </source>
</evidence>
<evidence type="ECO:0000259" key="5">
    <source>
        <dbReference type="PROSITE" id="PS50893"/>
    </source>
</evidence>
<evidence type="ECO:0000256" key="1">
    <source>
        <dbReference type="ARBA" id="ARBA00005417"/>
    </source>
</evidence>
<evidence type="ECO:0000256" key="2">
    <source>
        <dbReference type="ARBA" id="ARBA00022448"/>
    </source>
</evidence>
<name>A0A0R0AY64_9GAMM</name>
<dbReference type="SUPFAM" id="SSF52540">
    <property type="entry name" value="P-loop containing nucleoside triphosphate hydrolases"/>
    <property type="match status" value="1"/>
</dbReference>
<dbReference type="PANTHER" id="PTHR43335:SF4">
    <property type="entry name" value="ABC TRANSPORTER, ATP-BINDING PROTEIN"/>
    <property type="match status" value="1"/>
</dbReference>
<dbReference type="STRING" id="676599.ARC20_05735"/>
<keyword evidence="2" id="KW-0813">Transport</keyword>
<evidence type="ECO:0000256" key="4">
    <source>
        <dbReference type="ARBA" id="ARBA00022840"/>
    </source>
</evidence>
<dbReference type="InterPro" id="IPR003593">
    <property type="entry name" value="AAA+_ATPase"/>
</dbReference>
<dbReference type="InterPro" id="IPR027417">
    <property type="entry name" value="P-loop_NTPase"/>
</dbReference>
<dbReference type="Proteomes" id="UP000051802">
    <property type="component" value="Unassembled WGS sequence"/>
</dbReference>
<keyword evidence="3" id="KW-0547">Nucleotide-binding</keyword>
<keyword evidence="7" id="KW-1185">Reference proteome</keyword>
<reference evidence="6 7" key="1">
    <citation type="submission" date="2015-10" db="EMBL/GenBank/DDBJ databases">
        <title>Genome sequencing and analysis of members of genus Stenotrophomonas.</title>
        <authorList>
            <person name="Patil P.P."/>
            <person name="Midha S."/>
            <person name="Patil P.B."/>
        </authorList>
    </citation>
    <scope>NUCLEOTIDE SEQUENCE [LARGE SCALE GENOMIC DNA]</scope>
    <source>
        <strain evidence="6 7">JCM 16536</strain>
    </source>
</reference>
<feature type="domain" description="ABC transporter" evidence="5">
    <location>
        <begin position="6"/>
        <end position="232"/>
    </location>
</feature>